<feature type="compositionally biased region" description="Acidic residues" evidence="13">
    <location>
        <begin position="665"/>
        <end position="678"/>
    </location>
</feature>
<feature type="transmembrane region" description="Helical" evidence="14">
    <location>
        <begin position="290"/>
        <end position="310"/>
    </location>
</feature>
<evidence type="ECO:0000256" key="9">
    <source>
        <dbReference type="ARBA" id="ARBA00023170"/>
    </source>
</evidence>
<feature type="domain" description="G-protein coupled receptors family 1 profile" evidence="15">
    <location>
        <begin position="136"/>
        <end position="407"/>
    </location>
</feature>
<feature type="compositionally biased region" description="Basic and acidic residues" evidence="13">
    <location>
        <begin position="614"/>
        <end position="633"/>
    </location>
</feature>
<dbReference type="SUPFAM" id="SSF81321">
    <property type="entry name" value="Family A G protein-coupled receptor-like"/>
    <property type="match status" value="1"/>
</dbReference>
<comment type="similarity">
    <text evidence="2 12">Belongs to the G-protein coupled receptor 1 family.</text>
</comment>
<feature type="transmembrane region" description="Helical" evidence="14">
    <location>
        <begin position="237"/>
        <end position="258"/>
    </location>
</feature>
<feature type="compositionally biased region" description="Low complexity" evidence="13">
    <location>
        <begin position="600"/>
        <end position="613"/>
    </location>
</feature>
<feature type="compositionally biased region" description="Basic and acidic residues" evidence="13">
    <location>
        <begin position="586"/>
        <end position="596"/>
    </location>
</feature>
<organism evidence="16">
    <name type="scientific">Anopheles atroparvus</name>
    <name type="common">European mosquito</name>
    <dbReference type="NCBI Taxonomy" id="41427"/>
    <lineage>
        <taxon>Eukaryota</taxon>
        <taxon>Metazoa</taxon>
        <taxon>Ecdysozoa</taxon>
        <taxon>Arthropoda</taxon>
        <taxon>Hexapoda</taxon>
        <taxon>Insecta</taxon>
        <taxon>Pterygota</taxon>
        <taxon>Neoptera</taxon>
        <taxon>Endopterygota</taxon>
        <taxon>Diptera</taxon>
        <taxon>Nematocera</taxon>
        <taxon>Culicoidea</taxon>
        <taxon>Culicidae</taxon>
        <taxon>Anophelinae</taxon>
        <taxon>Anopheles</taxon>
    </lineage>
</organism>
<proteinExistence type="inferred from homology"/>
<dbReference type="CDD" id="cd15134">
    <property type="entry name" value="7tmA_capaR"/>
    <property type="match status" value="1"/>
</dbReference>
<evidence type="ECO:0000256" key="3">
    <source>
        <dbReference type="ARBA" id="ARBA00022475"/>
    </source>
</evidence>
<feature type="region of interest" description="Disordered" evidence="13">
    <location>
        <begin position="571"/>
        <end position="649"/>
    </location>
</feature>
<keyword evidence="3" id="KW-1003">Cell membrane</keyword>
<protein>
    <recommendedName>
        <fullName evidence="15">G-protein coupled receptors family 1 profile domain-containing protein</fullName>
    </recommendedName>
</protein>
<dbReference type="PROSITE" id="PS50262">
    <property type="entry name" value="G_PROTEIN_RECEP_F1_2"/>
    <property type="match status" value="1"/>
</dbReference>
<feature type="transmembrane region" description="Helical" evidence="14">
    <location>
        <begin position="346"/>
        <end position="367"/>
    </location>
</feature>
<dbReference type="Gene3D" id="1.20.1070.10">
    <property type="entry name" value="Rhodopsin 7-helix transmembrane proteins"/>
    <property type="match status" value="1"/>
</dbReference>
<evidence type="ECO:0000256" key="6">
    <source>
        <dbReference type="ARBA" id="ARBA00023040"/>
    </source>
</evidence>
<name>A0A182JGG2_ANOAO</name>
<dbReference type="PRINTS" id="PR01565">
    <property type="entry name" value="NEUROMEDINUR"/>
</dbReference>
<evidence type="ECO:0000256" key="5">
    <source>
        <dbReference type="ARBA" id="ARBA00022989"/>
    </source>
</evidence>
<dbReference type="PROSITE" id="PS00237">
    <property type="entry name" value="G_PROTEIN_RECEP_F1_1"/>
    <property type="match status" value="1"/>
</dbReference>
<feature type="transmembrane region" description="Helical" evidence="14">
    <location>
        <begin position="195"/>
        <end position="216"/>
    </location>
</feature>
<keyword evidence="4 12" id="KW-0812">Transmembrane</keyword>
<dbReference type="PANTHER" id="PTHR24243:SF107">
    <property type="entry name" value="NEUROPEPTIDES CAPA RECEPTOR"/>
    <property type="match status" value="1"/>
</dbReference>
<feature type="transmembrane region" description="Helical" evidence="14">
    <location>
        <begin position="116"/>
        <end position="144"/>
    </location>
</feature>
<dbReference type="GO" id="GO:0005886">
    <property type="term" value="C:plasma membrane"/>
    <property type="evidence" value="ECO:0007669"/>
    <property type="project" value="UniProtKB-SubCell"/>
</dbReference>
<dbReference type="GO" id="GO:0001607">
    <property type="term" value="F:neuromedin U receptor activity"/>
    <property type="evidence" value="ECO:0007669"/>
    <property type="project" value="InterPro"/>
</dbReference>
<dbReference type="EnsemblMetazoa" id="AATE017629-RA">
    <property type="protein sequence ID" value="AATE017629-PA.1"/>
    <property type="gene ID" value="AATE017629"/>
</dbReference>
<dbReference type="InterPro" id="IPR000276">
    <property type="entry name" value="GPCR_Rhodpsn"/>
</dbReference>
<keyword evidence="10" id="KW-0325">Glycoprotein</keyword>
<evidence type="ECO:0000256" key="11">
    <source>
        <dbReference type="ARBA" id="ARBA00023224"/>
    </source>
</evidence>
<keyword evidence="8" id="KW-1015">Disulfide bond</keyword>
<sequence length="746" mass="82409">MDDGLENATSLAWPAYAISSEDPHAALLSTVGPQLGLLPEGSYEGVPTGATMSLEVLLGVTVGLLGGNRSGPVDNGSLASAYPFEPPDPCDPSNDDFNCTVTEFLQYARGPQQMPLFTALLVTILFVGILVTGVIGNLIVCLVIVRHPSMRTATNYYLFSLAVSDLIFLLLGLPYEISLYWHQYPYNLGLPFCKIRALISEASTYVSVLTIVAFSMERFLAICHPLHLYTMSGLQRPVRIIAGLWIVSLLSAVPFAVFTDIDYLVYPPTNEKILDSAFCAMLSIPEGFPLWELSFCLFFAFPMLIMVVLYGRMGMQIRSRTQRTVELGVRNGSVNGPSRVSQSRKAIIRMLAAVVITFFVCWAPFHAQRLLFLYARDWQHFNTVNTWLFSVAGWLYYVSCTINPILYNVMSHRYRVAFRETLCGRRRGFGSGFARDQSSFRETTIDVNMAGGGNGYGGYESSRLLRTRSMMQSKRSRFRGNLHANNSVRYNDNCIRRNSLQIGNMPGNRNSLSPNLTTDVVVMLENNLNGRPRCYTTSATTLVTTVVSSTSTVTENSLKIPLISIDKVHGSDAVPPAEAPGSHSDSCSHIDSDSSHHNGHNINNNSSGCNNRNNDSEPHRQYRRSIEDSVRSDEEADQSSLPSPMVSSPSLALLAATTVTIVLEEDPVPNEDEREEPESAPLELPPRIPVVPSGDGSCQQLASTKFHFTHHNLHNHQQRSTTPGQRCGELDDANVLLTDPKRETCI</sequence>
<feature type="compositionally biased region" description="Low complexity" evidence="13">
    <location>
        <begin position="639"/>
        <end position="649"/>
    </location>
</feature>
<evidence type="ECO:0000256" key="10">
    <source>
        <dbReference type="ARBA" id="ARBA00023180"/>
    </source>
</evidence>
<keyword evidence="11 12" id="KW-0807">Transducer</keyword>
<dbReference type="PANTHER" id="PTHR24243">
    <property type="entry name" value="G-PROTEIN COUPLED RECEPTOR"/>
    <property type="match status" value="1"/>
</dbReference>
<evidence type="ECO:0000256" key="13">
    <source>
        <dbReference type="SAM" id="MobiDB-lite"/>
    </source>
</evidence>
<keyword evidence="6 12" id="KW-0297">G-protein coupled receptor</keyword>
<dbReference type="STRING" id="41427.A0A182JGG2"/>
<dbReference type="PRINTS" id="PR00237">
    <property type="entry name" value="GPCRRHODOPSN"/>
</dbReference>
<evidence type="ECO:0000256" key="12">
    <source>
        <dbReference type="RuleBase" id="RU000688"/>
    </source>
</evidence>
<evidence type="ECO:0000256" key="7">
    <source>
        <dbReference type="ARBA" id="ARBA00023136"/>
    </source>
</evidence>
<evidence type="ECO:0000256" key="8">
    <source>
        <dbReference type="ARBA" id="ARBA00023157"/>
    </source>
</evidence>
<evidence type="ECO:0000256" key="14">
    <source>
        <dbReference type="SAM" id="Phobius"/>
    </source>
</evidence>
<keyword evidence="7 14" id="KW-0472">Membrane</keyword>
<dbReference type="SMART" id="SM01381">
    <property type="entry name" value="7TM_GPCR_Srsx"/>
    <property type="match status" value="1"/>
</dbReference>
<dbReference type="Pfam" id="PF00001">
    <property type="entry name" value="7tm_1"/>
    <property type="match status" value="1"/>
</dbReference>
<dbReference type="InterPro" id="IPR017452">
    <property type="entry name" value="GPCR_Rhodpsn_7TM"/>
</dbReference>
<evidence type="ECO:0000259" key="15">
    <source>
        <dbReference type="PROSITE" id="PS50262"/>
    </source>
</evidence>
<feature type="transmembrane region" description="Helical" evidence="14">
    <location>
        <begin position="387"/>
        <end position="409"/>
    </location>
</feature>
<dbReference type="VEuPathDB" id="VectorBase:AATE017629"/>
<feature type="region of interest" description="Disordered" evidence="13">
    <location>
        <begin position="665"/>
        <end position="686"/>
    </location>
</feature>
<accession>A0A182JGG2</accession>
<keyword evidence="9 12" id="KW-0675">Receptor</keyword>
<dbReference type="AlphaFoldDB" id="A0A182JGG2"/>
<evidence type="ECO:0000256" key="1">
    <source>
        <dbReference type="ARBA" id="ARBA00004651"/>
    </source>
</evidence>
<feature type="transmembrane region" description="Helical" evidence="14">
    <location>
        <begin position="156"/>
        <end position="175"/>
    </location>
</feature>
<keyword evidence="5 14" id="KW-1133">Transmembrane helix</keyword>
<reference evidence="16" key="1">
    <citation type="submission" date="2022-08" db="UniProtKB">
        <authorList>
            <consortium name="EnsemblMetazoa"/>
        </authorList>
    </citation>
    <scope>IDENTIFICATION</scope>
    <source>
        <strain evidence="16">EBRO</strain>
    </source>
</reference>
<evidence type="ECO:0000256" key="4">
    <source>
        <dbReference type="ARBA" id="ARBA00022692"/>
    </source>
</evidence>
<evidence type="ECO:0000313" key="16">
    <source>
        <dbReference type="EnsemblMetazoa" id="AATE017629-PA.1"/>
    </source>
</evidence>
<dbReference type="InterPro" id="IPR005390">
    <property type="entry name" value="NeuromedU_rcpt"/>
</dbReference>
<comment type="subcellular location">
    <subcellularLocation>
        <location evidence="1">Cell membrane</location>
        <topology evidence="1">Multi-pass membrane protein</topology>
    </subcellularLocation>
</comment>
<evidence type="ECO:0000256" key="2">
    <source>
        <dbReference type="ARBA" id="ARBA00010663"/>
    </source>
</evidence>